<organism evidence="1 2">
    <name type="scientific">Stachybotrys elegans</name>
    <dbReference type="NCBI Taxonomy" id="80388"/>
    <lineage>
        <taxon>Eukaryota</taxon>
        <taxon>Fungi</taxon>
        <taxon>Dikarya</taxon>
        <taxon>Ascomycota</taxon>
        <taxon>Pezizomycotina</taxon>
        <taxon>Sordariomycetes</taxon>
        <taxon>Hypocreomycetidae</taxon>
        <taxon>Hypocreales</taxon>
        <taxon>Stachybotryaceae</taxon>
        <taxon>Stachybotrys</taxon>
    </lineage>
</organism>
<keyword evidence="2" id="KW-1185">Reference proteome</keyword>
<dbReference type="SUPFAM" id="SSF54427">
    <property type="entry name" value="NTF2-like"/>
    <property type="match status" value="1"/>
</dbReference>
<gene>
    <name evidence="1" type="ORF">B0I35DRAFT_514582</name>
</gene>
<reference evidence="1" key="1">
    <citation type="journal article" date="2021" name="Nat. Commun.">
        <title>Genetic determinants of endophytism in the Arabidopsis root mycobiome.</title>
        <authorList>
            <person name="Mesny F."/>
            <person name="Miyauchi S."/>
            <person name="Thiergart T."/>
            <person name="Pickel B."/>
            <person name="Atanasova L."/>
            <person name="Karlsson M."/>
            <person name="Huettel B."/>
            <person name="Barry K.W."/>
            <person name="Haridas S."/>
            <person name="Chen C."/>
            <person name="Bauer D."/>
            <person name="Andreopoulos W."/>
            <person name="Pangilinan J."/>
            <person name="LaButti K."/>
            <person name="Riley R."/>
            <person name="Lipzen A."/>
            <person name="Clum A."/>
            <person name="Drula E."/>
            <person name="Henrissat B."/>
            <person name="Kohler A."/>
            <person name="Grigoriev I.V."/>
            <person name="Martin F.M."/>
            <person name="Hacquard S."/>
        </authorList>
    </citation>
    <scope>NUCLEOTIDE SEQUENCE</scope>
    <source>
        <strain evidence="1">MPI-CAGE-CH-0235</strain>
    </source>
</reference>
<accession>A0A8K0SN94</accession>
<dbReference type="AlphaFoldDB" id="A0A8K0SN94"/>
<evidence type="ECO:0000313" key="2">
    <source>
        <dbReference type="Proteomes" id="UP000813444"/>
    </source>
</evidence>
<dbReference type="Proteomes" id="UP000813444">
    <property type="component" value="Unassembled WGS sequence"/>
</dbReference>
<comment type="caution">
    <text evidence="1">The sequence shown here is derived from an EMBL/GenBank/DDBJ whole genome shotgun (WGS) entry which is preliminary data.</text>
</comment>
<evidence type="ECO:0008006" key="3">
    <source>
        <dbReference type="Google" id="ProtNLM"/>
    </source>
</evidence>
<proteinExistence type="predicted"/>
<protein>
    <recommendedName>
        <fullName evidence="3">SnoaL-like domain-containing protein</fullName>
    </recommendedName>
</protein>
<name>A0A8K0SN94_9HYPO</name>
<dbReference type="Gene3D" id="3.10.450.50">
    <property type="match status" value="1"/>
</dbReference>
<sequence length="151" mass="17012">MAKHTAASILETFYDAERVYMAASESERDFSPIAALFSSDFRLEQTSGLPYAGTYIGPEGLQEWAVQMANWFDVVDVQNPEIMERPGSDRVVSVSTLRLRVRVTQETLEYPLVQVVKVDLSAGLITGIQPFYWDVYEGNWGNRVNGVEIKL</sequence>
<dbReference type="OrthoDB" id="4158114at2759"/>
<dbReference type="InterPro" id="IPR032710">
    <property type="entry name" value="NTF2-like_dom_sf"/>
</dbReference>
<dbReference type="EMBL" id="JAGPNK010000012">
    <property type="protein sequence ID" value="KAH7310512.1"/>
    <property type="molecule type" value="Genomic_DNA"/>
</dbReference>
<evidence type="ECO:0000313" key="1">
    <source>
        <dbReference type="EMBL" id="KAH7310512.1"/>
    </source>
</evidence>